<dbReference type="PRINTS" id="PR01438">
    <property type="entry name" value="UNVRSLSTRESS"/>
</dbReference>
<dbReference type="InterPro" id="IPR014729">
    <property type="entry name" value="Rossmann-like_a/b/a_fold"/>
</dbReference>
<feature type="domain" description="UspA" evidence="2">
    <location>
        <begin position="3"/>
        <end position="141"/>
    </location>
</feature>
<reference evidence="3 5" key="1">
    <citation type="submission" date="2015-07" db="EMBL/GenBank/DDBJ databases">
        <title>Fjat-14205 dsm 2895.</title>
        <authorList>
            <person name="Liu B."/>
            <person name="Wang J."/>
            <person name="Zhu Y."/>
            <person name="Liu G."/>
            <person name="Chen Q."/>
            <person name="Chen Z."/>
            <person name="Lan J."/>
            <person name="Che J."/>
            <person name="Ge C."/>
            <person name="Shi H."/>
            <person name="Pan Z."/>
            <person name="Liu X."/>
        </authorList>
    </citation>
    <scope>NUCLEOTIDE SEQUENCE [LARGE SCALE GENOMIC DNA]</scope>
    <source>
        <strain evidence="3 5">DSM 2895</strain>
    </source>
</reference>
<dbReference type="PANTHER" id="PTHR46268">
    <property type="entry name" value="STRESS RESPONSE PROTEIN NHAX"/>
    <property type="match status" value="1"/>
</dbReference>
<dbReference type="STRING" id="47500.AF333_28200"/>
<gene>
    <name evidence="3" type="ORF">AF333_28200</name>
    <name evidence="4" type="ORF">SAMN04487909_13263</name>
</gene>
<dbReference type="InterPro" id="IPR006015">
    <property type="entry name" value="Universal_stress_UspA"/>
</dbReference>
<dbReference type="EMBL" id="FNED01000032">
    <property type="protein sequence ID" value="SDJ92267.1"/>
    <property type="molecule type" value="Genomic_DNA"/>
</dbReference>
<evidence type="ECO:0000313" key="5">
    <source>
        <dbReference type="Proteomes" id="UP000037269"/>
    </source>
</evidence>
<dbReference type="Gene3D" id="3.40.50.620">
    <property type="entry name" value="HUPs"/>
    <property type="match status" value="1"/>
</dbReference>
<name>A0A0D1W453_ANEMI</name>
<dbReference type="EMBL" id="LGUG01000009">
    <property type="protein sequence ID" value="KON90884.1"/>
    <property type="molecule type" value="Genomic_DNA"/>
</dbReference>
<dbReference type="Pfam" id="PF00582">
    <property type="entry name" value="Usp"/>
    <property type="match status" value="1"/>
</dbReference>
<dbReference type="CDD" id="cd00293">
    <property type="entry name" value="USP-like"/>
    <property type="match status" value="1"/>
</dbReference>
<dbReference type="GeneID" id="42309015"/>
<dbReference type="OrthoDB" id="9777884at2"/>
<organism evidence="3 5">
    <name type="scientific">Aneurinibacillus migulanus</name>
    <name type="common">Bacillus migulanus</name>
    <dbReference type="NCBI Taxonomy" id="47500"/>
    <lineage>
        <taxon>Bacteria</taxon>
        <taxon>Bacillati</taxon>
        <taxon>Bacillota</taxon>
        <taxon>Bacilli</taxon>
        <taxon>Bacillales</taxon>
        <taxon>Paenibacillaceae</taxon>
        <taxon>Aneurinibacillus group</taxon>
        <taxon>Aneurinibacillus</taxon>
    </lineage>
</organism>
<evidence type="ECO:0000313" key="4">
    <source>
        <dbReference type="EMBL" id="SDJ92267.1"/>
    </source>
</evidence>
<dbReference type="Proteomes" id="UP000037269">
    <property type="component" value="Unassembled WGS sequence"/>
</dbReference>
<dbReference type="Proteomes" id="UP000182836">
    <property type="component" value="Unassembled WGS sequence"/>
</dbReference>
<dbReference type="InterPro" id="IPR006016">
    <property type="entry name" value="UspA"/>
</dbReference>
<reference evidence="4 6" key="2">
    <citation type="submission" date="2016-10" db="EMBL/GenBank/DDBJ databases">
        <authorList>
            <person name="de Groot N.N."/>
        </authorList>
    </citation>
    <scope>NUCLEOTIDE SEQUENCE [LARGE SCALE GENOMIC DNA]</scope>
    <source>
        <strain evidence="4 6">DSM 2895</strain>
    </source>
</reference>
<evidence type="ECO:0000313" key="6">
    <source>
        <dbReference type="Proteomes" id="UP000182836"/>
    </source>
</evidence>
<evidence type="ECO:0000259" key="2">
    <source>
        <dbReference type="Pfam" id="PF00582"/>
    </source>
</evidence>
<sequence>MGKHILVPIDGSKHALHALEEAAEMAKAFGEKVILLNVQYDFDTFNTRRFFSREQVEEYRKEMSEEALASAIEELRGYGVEFDVKVRVGSPKKEILSEAKEQNVRCIAMGSRGMGAVRGTVLGSVSHGVLYESPCPVMVIPECK</sequence>
<dbReference type="RefSeq" id="WP_043067229.1">
    <property type="nucleotide sequence ID" value="NZ_BJOA01000136.1"/>
</dbReference>
<evidence type="ECO:0000256" key="1">
    <source>
        <dbReference type="ARBA" id="ARBA00008791"/>
    </source>
</evidence>
<dbReference type="AlphaFoldDB" id="A0A0D1W453"/>
<dbReference type="SUPFAM" id="SSF52402">
    <property type="entry name" value="Adenine nucleotide alpha hydrolases-like"/>
    <property type="match status" value="1"/>
</dbReference>
<dbReference type="PANTHER" id="PTHR46268:SF6">
    <property type="entry name" value="UNIVERSAL STRESS PROTEIN UP12"/>
    <property type="match status" value="1"/>
</dbReference>
<keyword evidence="5" id="KW-1185">Reference proteome</keyword>
<protein>
    <submittedName>
        <fullName evidence="4">Nucleotide-binding universal stress protein, UspA family</fullName>
    </submittedName>
</protein>
<evidence type="ECO:0000313" key="3">
    <source>
        <dbReference type="EMBL" id="KON90884.1"/>
    </source>
</evidence>
<dbReference type="PATRIC" id="fig|47500.8.peg.2253"/>
<proteinExistence type="inferred from homology"/>
<accession>A0A0D1W453</accession>
<comment type="similarity">
    <text evidence="1">Belongs to the universal stress protein A family.</text>
</comment>